<sequence>MHQDEKLVAMVNQIGHFFAHQGPERAPESIADHIRKFWDPRMRAAIKEHLAKGGAGLDAFAIKAVELL</sequence>
<name>A0A0D6P6N7_9PROT</name>
<accession>A0A0D6P6N7</accession>
<dbReference type="Proteomes" id="UP000032680">
    <property type="component" value="Unassembled WGS sequence"/>
</dbReference>
<dbReference type="OrthoDB" id="7409377at2"/>
<evidence type="ECO:0000313" key="1">
    <source>
        <dbReference type="EMBL" id="GAN77006.1"/>
    </source>
</evidence>
<protein>
    <submittedName>
        <fullName evidence="1">NAD dependent formate dehydrogenase delta subunit</fullName>
    </submittedName>
</protein>
<reference evidence="1 2" key="1">
    <citation type="submission" date="2012-11" db="EMBL/GenBank/DDBJ databases">
        <title>Whole genome sequence of Acidisphaera rubrifaciens HS-AP3.</title>
        <authorList>
            <person name="Azuma Y."/>
            <person name="Higashiura N."/>
            <person name="Hirakawa H."/>
            <person name="Matsushita K."/>
        </authorList>
    </citation>
    <scope>NUCLEOTIDE SEQUENCE [LARGE SCALE GENOMIC DNA]</scope>
    <source>
        <strain evidence="1 2">HS-AP3</strain>
    </source>
</reference>
<dbReference type="InterPro" id="IPR021074">
    <property type="entry name" value="Formate_DH_dsu"/>
</dbReference>
<dbReference type="EMBL" id="BANB01000216">
    <property type="protein sequence ID" value="GAN77006.1"/>
    <property type="molecule type" value="Genomic_DNA"/>
</dbReference>
<dbReference type="Pfam" id="PF11390">
    <property type="entry name" value="FdsD"/>
    <property type="match status" value="1"/>
</dbReference>
<dbReference type="AlphaFoldDB" id="A0A0D6P6N7"/>
<evidence type="ECO:0000313" key="2">
    <source>
        <dbReference type="Proteomes" id="UP000032680"/>
    </source>
</evidence>
<keyword evidence="2" id="KW-1185">Reference proteome</keyword>
<comment type="caution">
    <text evidence="1">The sequence shown here is derived from an EMBL/GenBank/DDBJ whole genome shotgun (WGS) entry which is preliminary data.</text>
</comment>
<organism evidence="1 2">
    <name type="scientific">Acidisphaera rubrifaciens HS-AP3</name>
    <dbReference type="NCBI Taxonomy" id="1231350"/>
    <lineage>
        <taxon>Bacteria</taxon>
        <taxon>Pseudomonadati</taxon>
        <taxon>Pseudomonadota</taxon>
        <taxon>Alphaproteobacteria</taxon>
        <taxon>Acetobacterales</taxon>
        <taxon>Acetobacteraceae</taxon>
        <taxon>Acidisphaera</taxon>
    </lineage>
</organism>
<gene>
    <name evidence="1" type="ORF">Asru_0216_04</name>
</gene>
<dbReference type="RefSeq" id="WP_148360437.1">
    <property type="nucleotide sequence ID" value="NZ_BANB01000216.1"/>
</dbReference>
<proteinExistence type="predicted"/>